<comment type="subcellular location">
    <subcellularLocation>
        <location evidence="10">Cytoplasm</location>
    </subcellularLocation>
</comment>
<dbReference type="HAMAP" id="MF_01925">
    <property type="entry name" value="P5C_reductase"/>
    <property type="match status" value="1"/>
</dbReference>
<dbReference type="PIRSF" id="PIRSF000193">
    <property type="entry name" value="Pyrrol-5-carb_rd"/>
    <property type="match status" value="1"/>
</dbReference>
<feature type="domain" description="Pyrroline-5-carboxylate reductase catalytic N-terminal" evidence="13">
    <location>
        <begin position="5"/>
        <end position="99"/>
    </location>
</feature>
<evidence type="ECO:0000256" key="11">
    <source>
        <dbReference type="NCBIfam" id="TIGR00112"/>
    </source>
</evidence>
<evidence type="ECO:0000259" key="14">
    <source>
        <dbReference type="Pfam" id="PF14748"/>
    </source>
</evidence>
<keyword evidence="4 10" id="KW-0028">Amino-acid biosynthesis</keyword>
<dbReference type="NCBIfam" id="TIGR00112">
    <property type="entry name" value="proC"/>
    <property type="match status" value="1"/>
</dbReference>
<evidence type="ECO:0000256" key="8">
    <source>
        <dbReference type="ARBA" id="ARBA00050547"/>
    </source>
</evidence>
<dbReference type="OrthoDB" id="9805754at2"/>
<dbReference type="FunFam" id="3.40.50.720:FF:000105">
    <property type="entry name" value="Pyrroline-5-carboxylate reductase"/>
    <property type="match status" value="1"/>
</dbReference>
<keyword evidence="6 10" id="KW-0521">NADP</keyword>
<feature type="domain" description="Pyrroline-5-carboxylate reductase dimerisation" evidence="14">
    <location>
        <begin position="163"/>
        <end position="268"/>
    </location>
</feature>
<evidence type="ECO:0000256" key="2">
    <source>
        <dbReference type="ARBA" id="ARBA00005525"/>
    </source>
</evidence>
<evidence type="ECO:0000256" key="6">
    <source>
        <dbReference type="ARBA" id="ARBA00022857"/>
    </source>
</evidence>
<name>A0A0U3ANR9_9ALTE</name>
<dbReference type="GO" id="GO:0055129">
    <property type="term" value="P:L-proline biosynthetic process"/>
    <property type="evidence" value="ECO:0007669"/>
    <property type="project" value="UniProtKB-UniRule"/>
</dbReference>
<dbReference type="Proteomes" id="UP000068447">
    <property type="component" value="Chromosome"/>
</dbReference>
<dbReference type="InterPro" id="IPR028939">
    <property type="entry name" value="P5C_Rdtase_cat_N"/>
</dbReference>
<dbReference type="InterPro" id="IPR036291">
    <property type="entry name" value="NAD(P)-bd_dom_sf"/>
</dbReference>
<dbReference type="Gene3D" id="1.10.3730.10">
    <property type="entry name" value="ProC C-terminal domain-like"/>
    <property type="match status" value="1"/>
</dbReference>
<organism evidence="15 16">
    <name type="scientific">Lacimicrobium alkaliphilum</name>
    <dbReference type="NCBI Taxonomy" id="1526571"/>
    <lineage>
        <taxon>Bacteria</taxon>
        <taxon>Pseudomonadati</taxon>
        <taxon>Pseudomonadota</taxon>
        <taxon>Gammaproteobacteria</taxon>
        <taxon>Alteromonadales</taxon>
        <taxon>Alteromonadaceae</taxon>
        <taxon>Lacimicrobium</taxon>
    </lineage>
</organism>
<keyword evidence="3 10" id="KW-0963">Cytoplasm</keyword>
<dbReference type="GO" id="GO:0004735">
    <property type="term" value="F:pyrroline-5-carboxylate reductase activity"/>
    <property type="evidence" value="ECO:0007669"/>
    <property type="project" value="UniProtKB-UniRule"/>
</dbReference>
<accession>A0A0U3ANR9</accession>
<evidence type="ECO:0000256" key="3">
    <source>
        <dbReference type="ARBA" id="ARBA00022490"/>
    </source>
</evidence>
<evidence type="ECO:0000256" key="10">
    <source>
        <dbReference type="HAMAP-Rule" id="MF_01925"/>
    </source>
</evidence>
<gene>
    <name evidence="10" type="primary">proC</name>
    <name evidence="15" type="ORF">AT746_15855</name>
</gene>
<reference evidence="15 16" key="1">
    <citation type="submission" date="2015-12" db="EMBL/GenBank/DDBJ databases">
        <title>Complete genome of Lacimicrobium alkaliphilum KCTC 32984.</title>
        <authorList>
            <person name="Kim S.-G."/>
            <person name="Lee Y.-J."/>
        </authorList>
    </citation>
    <scope>NUCLEOTIDE SEQUENCE [LARGE SCALE GENOMIC DNA]</scope>
    <source>
        <strain evidence="15 16">YelD216</strain>
    </source>
</reference>
<keyword evidence="5 10" id="KW-0641">Proline biosynthesis</keyword>
<sequence length="272" mass="29163">MQHRKVAFIGAGNMSRSIISGMVKSGYPAQLITASNPSRPKLDALQQDQGINITQDNLEAVNAAEVIVLAVKPQLMEEVCRHLQQANLNGKLFVSIAAGIESARLQQMLGGDYPLVRTMPNTPSALGLGMTGLYADAQVTEADREFAGELLKQVGEIAWVDSEEMINGVTAAAGSSPAYFFLFLEAMQDEAKKMGFDNATSRLLVQQAMLGAAQMVCNNPELEISELRAQVTSKAGTTAAALNHFEENGIRELVSGAMRSAVKRAGEMAKTF</sequence>
<evidence type="ECO:0000256" key="12">
    <source>
        <dbReference type="PIRSR" id="PIRSR000193-1"/>
    </source>
</evidence>
<dbReference type="UniPathway" id="UPA00098">
    <property type="reaction ID" value="UER00361"/>
</dbReference>
<evidence type="ECO:0000313" key="16">
    <source>
        <dbReference type="Proteomes" id="UP000068447"/>
    </source>
</evidence>
<protein>
    <recommendedName>
        <fullName evidence="10 11">Pyrroline-5-carboxylate reductase</fullName>
        <shortName evidence="10">P5C reductase</shortName>
        <shortName evidence="10">P5CR</shortName>
        <ecNumber evidence="10 11">1.5.1.2</ecNumber>
    </recommendedName>
    <alternativeName>
        <fullName evidence="10">PCA reductase</fullName>
    </alternativeName>
</protein>
<keyword evidence="7 10" id="KW-0560">Oxidoreductase</keyword>
<dbReference type="Pfam" id="PF03807">
    <property type="entry name" value="F420_oxidored"/>
    <property type="match status" value="1"/>
</dbReference>
<feature type="binding site" evidence="12">
    <location>
        <begin position="9"/>
        <end position="14"/>
    </location>
    <ligand>
        <name>NADP(+)</name>
        <dbReference type="ChEBI" id="CHEBI:58349"/>
    </ligand>
</feature>
<dbReference type="GO" id="GO:0005737">
    <property type="term" value="C:cytoplasm"/>
    <property type="evidence" value="ECO:0007669"/>
    <property type="project" value="UniProtKB-SubCell"/>
</dbReference>
<dbReference type="InterPro" id="IPR029036">
    <property type="entry name" value="P5CR_dimer"/>
</dbReference>
<comment type="pathway">
    <text evidence="1 10">Amino-acid biosynthesis; L-proline biosynthesis; L-proline from L-glutamate 5-semialdehyde: step 1/1.</text>
</comment>
<evidence type="ECO:0000256" key="5">
    <source>
        <dbReference type="ARBA" id="ARBA00022650"/>
    </source>
</evidence>
<dbReference type="Pfam" id="PF14748">
    <property type="entry name" value="P5CR_dimer"/>
    <property type="match status" value="1"/>
</dbReference>
<dbReference type="InterPro" id="IPR000304">
    <property type="entry name" value="Pyrroline-COOH_reductase"/>
</dbReference>
<dbReference type="InterPro" id="IPR008927">
    <property type="entry name" value="6-PGluconate_DH-like_C_sf"/>
</dbReference>
<dbReference type="PANTHER" id="PTHR11645:SF0">
    <property type="entry name" value="PYRROLINE-5-CARBOXYLATE REDUCTASE 3"/>
    <property type="match status" value="1"/>
</dbReference>
<dbReference type="KEGG" id="lal:AT746_15855"/>
<evidence type="ECO:0000256" key="4">
    <source>
        <dbReference type="ARBA" id="ARBA00022605"/>
    </source>
</evidence>
<dbReference type="EC" id="1.5.1.2" evidence="10 11"/>
<dbReference type="AlphaFoldDB" id="A0A0U3ANR9"/>
<comment type="catalytic activity">
    <reaction evidence="9 10">
        <text>L-proline + NADP(+) = (S)-1-pyrroline-5-carboxylate + NADPH + 2 H(+)</text>
        <dbReference type="Rhea" id="RHEA:14109"/>
        <dbReference type="ChEBI" id="CHEBI:15378"/>
        <dbReference type="ChEBI" id="CHEBI:17388"/>
        <dbReference type="ChEBI" id="CHEBI:57783"/>
        <dbReference type="ChEBI" id="CHEBI:58349"/>
        <dbReference type="ChEBI" id="CHEBI:60039"/>
        <dbReference type="EC" id="1.5.1.2"/>
    </reaction>
</comment>
<comment type="function">
    <text evidence="10">Catalyzes the reduction of 1-pyrroline-5-carboxylate (PCA) to L-proline.</text>
</comment>
<dbReference type="SUPFAM" id="SSF51735">
    <property type="entry name" value="NAD(P)-binding Rossmann-fold domains"/>
    <property type="match status" value="1"/>
</dbReference>
<evidence type="ECO:0000256" key="9">
    <source>
        <dbReference type="ARBA" id="ARBA00052690"/>
    </source>
</evidence>
<comment type="similarity">
    <text evidence="2 10">Belongs to the pyrroline-5-carboxylate reductase family.</text>
</comment>
<dbReference type="SUPFAM" id="SSF48179">
    <property type="entry name" value="6-phosphogluconate dehydrogenase C-terminal domain-like"/>
    <property type="match status" value="1"/>
</dbReference>
<evidence type="ECO:0000256" key="1">
    <source>
        <dbReference type="ARBA" id="ARBA00005205"/>
    </source>
</evidence>
<dbReference type="RefSeq" id="WP_062482212.1">
    <property type="nucleotide sequence ID" value="NZ_CP013650.1"/>
</dbReference>
<dbReference type="EMBL" id="CP013650">
    <property type="protein sequence ID" value="ALS99586.1"/>
    <property type="molecule type" value="Genomic_DNA"/>
</dbReference>
<dbReference type="PANTHER" id="PTHR11645">
    <property type="entry name" value="PYRROLINE-5-CARBOXYLATE REDUCTASE"/>
    <property type="match status" value="1"/>
</dbReference>
<dbReference type="Gene3D" id="3.40.50.720">
    <property type="entry name" value="NAD(P)-binding Rossmann-like Domain"/>
    <property type="match status" value="1"/>
</dbReference>
<feature type="binding site" evidence="12">
    <location>
        <begin position="70"/>
        <end position="73"/>
    </location>
    <ligand>
        <name>NADP(+)</name>
        <dbReference type="ChEBI" id="CHEBI:58349"/>
    </ligand>
</feature>
<proteinExistence type="inferred from homology"/>
<keyword evidence="16" id="KW-1185">Reference proteome</keyword>
<feature type="binding site" evidence="12">
    <location>
        <position position="57"/>
    </location>
    <ligand>
        <name>NADPH</name>
        <dbReference type="ChEBI" id="CHEBI:57783"/>
    </ligand>
</feature>
<dbReference type="FunFam" id="1.10.3730.10:FF:000001">
    <property type="entry name" value="Pyrroline-5-carboxylate reductase"/>
    <property type="match status" value="1"/>
</dbReference>
<comment type="catalytic activity">
    <reaction evidence="8 10">
        <text>L-proline + NAD(+) = (S)-1-pyrroline-5-carboxylate + NADH + 2 H(+)</text>
        <dbReference type="Rhea" id="RHEA:14105"/>
        <dbReference type="ChEBI" id="CHEBI:15378"/>
        <dbReference type="ChEBI" id="CHEBI:17388"/>
        <dbReference type="ChEBI" id="CHEBI:57540"/>
        <dbReference type="ChEBI" id="CHEBI:57945"/>
        <dbReference type="ChEBI" id="CHEBI:60039"/>
        <dbReference type="EC" id="1.5.1.2"/>
    </reaction>
</comment>
<dbReference type="STRING" id="1526571.AT746_15855"/>
<evidence type="ECO:0000313" key="15">
    <source>
        <dbReference type="EMBL" id="ALS99586.1"/>
    </source>
</evidence>
<evidence type="ECO:0000259" key="13">
    <source>
        <dbReference type="Pfam" id="PF03807"/>
    </source>
</evidence>
<evidence type="ECO:0000256" key="7">
    <source>
        <dbReference type="ARBA" id="ARBA00023002"/>
    </source>
</evidence>